<dbReference type="GO" id="GO:0000160">
    <property type="term" value="P:phosphorelay signal transduction system"/>
    <property type="evidence" value="ECO:0007669"/>
    <property type="project" value="InterPro"/>
</dbReference>
<dbReference type="InterPro" id="IPR003607">
    <property type="entry name" value="HD/PDEase_dom"/>
</dbReference>
<feature type="domain" description="Response regulatory" evidence="2">
    <location>
        <begin position="5"/>
        <end position="121"/>
    </location>
</feature>
<dbReference type="SMART" id="SM00448">
    <property type="entry name" value="REC"/>
    <property type="match status" value="1"/>
</dbReference>
<feature type="modified residue" description="4-aspartylphosphate" evidence="1">
    <location>
        <position position="54"/>
    </location>
</feature>
<dbReference type="PROSITE" id="PS50110">
    <property type="entry name" value="RESPONSE_REGULATORY"/>
    <property type="match status" value="1"/>
</dbReference>
<dbReference type="PANTHER" id="PTHR45228">
    <property type="entry name" value="CYCLIC DI-GMP PHOSPHODIESTERASE TM_0186-RELATED"/>
    <property type="match status" value="1"/>
</dbReference>
<dbReference type="AlphaFoldDB" id="A8ZXI5"/>
<keyword evidence="4" id="KW-0378">Hydrolase</keyword>
<dbReference type="HOGENOM" id="CLU_000445_92_10_7"/>
<evidence type="ECO:0000259" key="3">
    <source>
        <dbReference type="PROSITE" id="PS51832"/>
    </source>
</evidence>
<sequence>MPNEKILLVDDEESNLRLLTQWLVPLGYDFELAANGKEAVRKAKDGMPDLIIMDIMMPVMDGYEACKILKTDKGTENIPIIMVTALHDRESKLKGLSVSANDFLSKPIDHSELIIRVQNLLKIKAFENFMLRHNQTLEEEVRERTKDLKNMSNEMVLRLTAAAEFRDIETGDHISRIGFYAGKLAAAMDMPSDFVERITFASALHDIGKIGIPDSILLKPGPLTQNEFEIMKTHSAIGNRILSGSTYPDIQMAAAIAFTHHERWDGGGYPRGLKAKETPMEGRIVMLVDQYDALRSQRPYKPAFDHQKTVRIITEGDGRTMPEHFDPALLNTFRDIAPVFEEIFDQHQ</sequence>
<dbReference type="eggNOG" id="COG3437">
    <property type="taxonomic scope" value="Bacteria"/>
</dbReference>
<dbReference type="SUPFAM" id="SSF52172">
    <property type="entry name" value="CheY-like"/>
    <property type="match status" value="1"/>
</dbReference>
<dbReference type="InterPro" id="IPR011006">
    <property type="entry name" value="CheY-like_superfamily"/>
</dbReference>
<accession>A8ZXI5</accession>
<dbReference type="SUPFAM" id="SSF109604">
    <property type="entry name" value="HD-domain/PDEase-like"/>
    <property type="match status" value="1"/>
</dbReference>
<evidence type="ECO:0000313" key="5">
    <source>
        <dbReference type="Proteomes" id="UP000008561"/>
    </source>
</evidence>
<dbReference type="CDD" id="cd00077">
    <property type="entry name" value="HDc"/>
    <property type="match status" value="1"/>
</dbReference>
<reference evidence="4 5" key="1">
    <citation type="submission" date="2007-10" db="EMBL/GenBank/DDBJ databases">
        <title>Complete sequence of Desulfococcus oleovorans Hxd3.</title>
        <authorList>
            <consortium name="US DOE Joint Genome Institute"/>
            <person name="Copeland A."/>
            <person name="Lucas S."/>
            <person name="Lapidus A."/>
            <person name="Barry K."/>
            <person name="Glavina del Rio T."/>
            <person name="Dalin E."/>
            <person name="Tice H."/>
            <person name="Pitluck S."/>
            <person name="Kiss H."/>
            <person name="Brettin T."/>
            <person name="Bruce D."/>
            <person name="Detter J.C."/>
            <person name="Han C."/>
            <person name="Schmutz J."/>
            <person name="Larimer F."/>
            <person name="Land M."/>
            <person name="Hauser L."/>
            <person name="Kyrpides N."/>
            <person name="Kim E."/>
            <person name="Wawrik B."/>
            <person name="Richardson P."/>
        </authorList>
    </citation>
    <scope>NUCLEOTIDE SEQUENCE [LARGE SCALE GENOMIC DNA]</scope>
    <source>
        <strain evidence="5">DSM 6200 / JCM 39069 / Hxd3</strain>
    </source>
</reference>
<keyword evidence="1" id="KW-0597">Phosphoprotein</keyword>
<dbReference type="Pfam" id="PF13487">
    <property type="entry name" value="HD_5"/>
    <property type="match status" value="1"/>
</dbReference>
<dbReference type="InterPro" id="IPR037522">
    <property type="entry name" value="HD_GYP_dom"/>
</dbReference>
<protein>
    <submittedName>
        <fullName evidence="4">Response regulator receiver modulated metal dependent phosphohydrolase</fullName>
    </submittedName>
</protein>
<dbReference type="Gene3D" id="1.10.3210.10">
    <property type="entry name" value="Hypothetical protein af1432"/>
    <property type="match status" value="1"/>
</dbReference>
<evidence type="ECO:0000259" key="2">
    <source>
        <dbReference type="PROSITE" id="PS50110"/>
    </source>
</evidence>
<dbReference type="SMART" id="SM00471">
    <property type="entry name" value="HDc"/>
    <property type="match status" value="1"/>
</dbReference>
<gene>
    <name evidence="4" type="ordered locus">Dole_1136</name>
</gene>
<evidence type="ECO:0000256" key="1">
    <source>
        <dbReference type="PROSITE-ProRule" id="PRU00169"/>
    </source>
</evidence>
<dbReference type="KEGG" id="dol:Dole_1136"/>
<organism evidence="4 5">
    <name type="scientific">Desulfosudis oleivorans (strain DSM 6200 / JCM 39069 / Hxd3)</name>
    <name type="common">Desulfococcus oleovorans</name>
    <dbReference type="NCBI Taxonomy" id="96561"/>
    <lineage>
        <taxon>Bacteria</taxon>
        <taxon>Pseudomonadati</taxon>
        <taxon>Thermodesulfobacteriota</taxon>
        <taxon>Desulfobacteria</taxon>
        <taxon>Desulfobacterales</taxon>
        <taxon>Desulfosudaceae</taxon>
        <taxon>Desulfosudis</taxon>
    </lineage>
</organism>
<dbReference type="InterPro" id="IPR052020">
    <property type="entry name" value="Cyclic_di-GMP/3'3'-cGAMP_PDE"/>
</dbReference>
<dbReference type="PROSITE" id="PS51832">
    <property type="entry name" value="HD_GYP"/>
    <property type="match status" value="1"/>
</dbReference>
<dbReference type="Gene3D" id="3.40.50.2300">
    <property type="match status" value="1"/>
</dbReference>
<dbReference type="Pfam" id="PF00072">
    <property type="entry name" value="Response_reg"/>
    <property type="match status" value="1"/>
</dbReference>
<dbReference type="PANTHER" id="PTHR45228:SF8">
    <property type="entry name" value="TWO-COMPONENT RESPONSE REGULATOR-RELATED"/>
    <property type="match status" value="1"/>
</dbReference>
<feature type="domain" description="HD-GYP" evidence="3">
    <location>
        <begin position="148"/>
        <end position="348"/>
    </location>
</feature>
<name>A8ZXI5_DESOH</name>
<dbReference type="GO" id="GO:0016787">
    <property type="term" value="F:hydrolase activity"/>
    <property type="evidence" value="ECO:0007669"/>
    <property type="project" value="UniProtKB-KW"/>
</dbReference>
<dbReference type="EMBL" id="CP000859">
    <property type="protein sequence ID" value="ABW66943.1"/>
    <property type="molecule type" value="Genomic_DNA"/>
</dbReference>
<proteinExistence type="predicted"/>
<dbReference type="Proteomes" id="UP000008561">
    <property type="component" value="Chromosome"/>
</dbReference>
<keyword evidence="5" id="KW-1185">Reference proteome</keyword>
<dbReference type="STRING" id="96561.Dole_1136"/>
<evidence type="ECO:0000313" key="4">
    <source>
        <dbReference type="EMBL" id="ABW66943.1"/>
    </source>
</evidence>
<dbReference type="InterPro" id="IPR001789">
    <property type="entry name" value="Sig_transdc_resp-reg_receiver"/>
</dbReference>